<evidence type="ECO:0000313" key="2">
    <source>
        <dbReference type="EMBL" id="CAF5172730.1"/>
    </source>
</evidence>
<organism evidence="2 3">
    <name type="scientific">Rotaria magnacalcarata</name>
    <dbReference type="NCBI Taxonomy" id="392030"/>
    <lineage>
        <taxon>Eukaryota</taxon>
        <taxon>Metazoa</taxon>
        <taxon>Spiralia</taxon>
        <taxon>Gnathifera</taxon>
        <taxon>Rotifera</taxon>
        <taxon>Eurotatoria</taxon>
        <taxon>Bdelloidea</taxon>
        <taxon>Philodinida</taxon>
        <taxon>Philodinidae</taxon>
        <taxon>Rotaria</taxon>
    </lineage>
</organism>
<proteinExistence type="predicted"/>
<dbReference type="AlphaFoldDB" id="A0A8S3GX08"/>
<comment type="caution">
    <text evidence="2">The sequence shown here is derived from an EMBL/GenBank/DDBJ whole genome shotgun (WGS) entry which is preliminary data.</text>
</comment>
<feature type="non-terminal residue" evidence="2">
    <location>
        <position position="98"/>
    </location>
</feature>
<name>A0A8S3GX08_9BILA</name>
<gene>
    <name evidence="2" type="ORF">BYL167_LOCUS77624</name>
</gene>
<accession>A0A8S3GX08</accession>
<evidence type="ECO:0000256" key="1">
    <source>
        <dbReference type="SAM" id="MobiDB-lite"/>
    </source>
</evidence>
<reference evidence="2" key="1">
    <citation type="submission" date="2021-02" db="EMBL/GenBank/DDBJ databases">
        <authorList>
            <person name="Nowell W R."/>
        </authorList>
    </citation>
    <scope>NUCLEOTIDE SEQUENCE</scope>
</reference>
<dbReference type="EMBL" id="CAJOBH010283319">
    <property type="protein sequence ID" value="CAF5172730.1"/>
    <property type="molecule type" value="Genomic_DNA"/>
</dbReference>
<feature type="region of interest" description="Disordered" evidence="1">
    <location>
        <begin position="1"/>
        <end position="20"/>
    </location>
</feature>
<evidence type="ECO:0000313" key="3">
    <source>
        <dbReference type="Proteomes" id="UP000681967"/>
    </source>
</evidence>
<sequence length="98" mass="11374">MVNEANQDLEEKQSHLYIENDDEQKDGILLVNHEDEVSDECEIDDILQCNLDLNEQPGKTLDDSNEREYDEIDIAVCLITIKTRYNLTFECVNGVRKL</sequence>
<dbReference type="Proteomes" id="UP000681967">
    <property type="component" value="Unassembled WGS sequence"/>
</dbReference>
<protein>
    <submittedName>
        <fullName evidence="2">Uncharacterized protein</fullName>
    </submittedName>
</protein>